<organism evidence="4">
    <name type="scientific">Capitella teleta</name>
    <name type="common">Polychaete worm</name>
    <dbReference type="NCBI Taxonomy" id="283909"/>
    <lineage>
        <taxon>Eukaryota</taxon>
        <taxon>Metazoa</taxon>
        <taxon>Spiralia</taxon>
        <taxon>Lophotrochozoa</taxon>
        <taxon>Annelida</taxon>
        <taxon>Polychaeta</taxon>
        <taxon>Sedentaria</taxon>
        <taxon>Scolecida</taxon>
        <taxon>Capitellidae</taxon>
        <taxon>Capitella</taxon>
    </lineage>
</organism>
<protein>
    <recommendedName>
        <fullName evidence="3">F5/8 type C domain-containing protein</fullName>
    </recommendedName>
</protein>
<dbReference type="InterPro" id="IPR000421">
    <property type="entry name" value="FA58C"/>
</dbReference>
<dbReference type="CDD" id="cd00057">
    <property type="entry name" value="FA58C"/>
    <property type="match status" value="1"/>
</dbReference>
<dbReference type="OrthoDB" id="10028859at2759"/>
<accession>R7U0E7</accession>
<evidence type="ECO:0000256" key="1">
    <source>
        <dbReference type="SAM" id="MobiDB-lite"/>
    </source>
</evidence>
<feature type="domain" description="F5/8 type C" evidence="3">
    <location>
        <begin position="24"/>
        <end position="184"/>
    </location>
</feature>
<dbReference type="EMBL" id="KB308761">
    <property type="protein sequence ID" value="ELT96680.1"/>
    <property type="molecule type" value="Genomic_DNA"/>
</dbReference>
<sequence>MSAHLLRRLLLLVYLQTAASTPDCEELELSPLITGPDGVKDDQLSASSIYSSAYVAKESRFTSEIAWCKNNSDPDPWLQVTFEDSQTIFAIQTLGNGARFEFVKNYTISYSLDGSKWNWFTSGNGTIHTEIFRKPSYSLQFSGNVAPSIPVRNDFETPIVARFVKLHPLGYYEYRSVRWELYKCLNLDCEGPELSPLITGPGGVNDDQLSASSIYCSSYVAKESRFNVFYYSCETASGSVRGHAMTTINDVTNNDDATNNDGAMNNDDVSQL</sequence>
<dbReference type="InterPro" id="IPR008979">
    <property type="entry name" value="Galactose-bd-like_sf"/>
</dbReference>
<dbReference type="Pfam" id="PF00754">
    <property type="entry name" value="F5_F8_type_C"/>
    <property type="match status" value="1"/>
</dbReference>
<dbReference type="HOGENOM" id="CLU_1023942_0_0_1"/>
<dbReference type="EMBL" id="AMQN01011218">
    <property type="status" value="NOT_ANNOTATED_CDS"/>
    <property type="molecule type" value="Genomic_DNA"/>
</dbReference>
<gene>
    <name evidence="4" type="ORF">CAPTEDRAFT_216744</name>
</gene>
<evidence type="ECO:0000256" key="2">
    <source>
        <dbReference type="SAM" id="SignalP"/>
    </source>
</evidence>
<proteinExistence type="predicted"/>
<reference evidence="5" key="3">
    <citation type="submission" date="2015-06" db="UniProtKB">
        <authorList>
            <consortium name="EnsemblMetazoa"/>
        </authorList>
    </citation>
    <scope>IDENTIFICATION</scope>
</reference>
<dbReference type="EnsemblMetazoa" id="CapteT216744">
    <property type="protein sequence ID" value="CapteP216744"/>
    <property type="gene ID" value="CapteG216744"/>
</dbReference>
<feature type="signal peptide" evidence="2">
    <location>
        <begin position="1"/>
        <end position="20"/>
    </location>
</feature>
<evidence type="ECO:0000313" key="5">
    <source>
        <dbReference type="EnsemblMetazoa" id="CapteP216744"/>
    </source>
</evidence>
<reference evidence="6" key="1">
    <citation type="submission" date="2012-12" db="EMBL/GenBank/DDBJ databases">
        <authorList>
            <person name="Hellsten U."/>
            <person name="Grimwood J."/>
            <person name="Chapman J.A."/>
            <person name="Shapiro H."/>
            <person name="Aerts A."/>
            <person name="Otillar R.P."/>
            <person name="Terry A.Y."/>
            <person name="Boore J.L."/>
            <person name="Simakov O."/>
            <person name="Marletaz F."/>
            <person name="Cho S.-J."/>
            <person name="Edsinger-Gonzales E."/>
            <person name="Havlak P."/>
            <person name="Kuo D.-H."/>
            <person name="Larsson T."/>
            <person name="Lv J."/>
            <person name="Arendt D."/>
            <person name="Savage R."/>
            <person name="Osoegawa K."/>
            <person name="de Jong P."/>
            <person name="Lindberg D.R."/>
            <person name="Seaver E.C."/>
            <person name="Weisblat D.A."/>
            <person name="Putnam N.H."/>
            <person name="Grigoriev I.V."/>
            <person name="Rokhsar D.S."/>
        </authorList>
    </citation>
    <scope>NUCLEOTIDE SEQUENCE</scope>
    <source>
        <strain evidence="6">I ESC-2004</strain>
    </source>
</reference>
<evidence type="ECO:0000313" key="6">
    <source>
        <dbReference type="Proteomes" id="UP000014760"/>
    </source>
</evidence>
<keyword evidence="6" id="KW-1185">Reference proteome</keyword>
<evidence type="ECO:0000259" key="3">
    <source>
        <dbReference type="PROSITE" id="PS50022"/>
    </source>
</evidence>
<feature type="region of interest" description="Disordered" evidence="1">
    <location>
        <begin position="252"/>
        <end position="272"/>
    </location>
</feature>
<dbReference type="STRING" id="283909.R7U0E7"/>
<evidence type="ECO:0000313" key="4">
    <source>
        <dbReference type="EMBL" id="ELT96680.1"/>
    </source>
</evidence>
<dbReference type="PROSITE" id="PS50022">
    <property type="entry name" value="FA58C_3"/>
    <property type="match status" value="1"/>
</dbReference>
<name>R7U0E7_CAPTE</name>
<feature type="chain" id="PRO_5008787567" description="F5/8 type C domain-containing protein" evidence="2">
    <location>
        <begin position="21"/>
        <end position="272"/>
    </location>
</feature>
<reference evidence="4 6" key="2">
    <citation type="journal article" date="2013" name="Nature">
        <title>Insights into bilaterian evolution from three spiralian genomes.</title>
        <authorList>
            <person name="Simakov O."/>
            <person name="Marletaz F."/>
            <person name="Cho S.J."/>
            <person name="Edsinger-Gonzales E."/>
            <person name="Havlak P."/>
            <person name="Hellsten U."/>
            <person name="Kuo D.H."/>
            <person name="Larsson T."/>
            <person name="Lv J."/>
            <person name="Arendt D."/>
            <person name="Savage R."/>
            <person name="Osoegawa K."/>
            <person name="de Jong P."/>
            <person name="Grimwood J."/>
            <person name="Chapman J.A."/>
            <person name="Shapiro H."/>
            <person name="Aerts A."/>
            <person name="Otillar R.P."/>
            <person name="Terry A.Y."/>
            <person name="Boore J.L."/>
            <person name="Grigoriev I.V."/>
            <person name="Lindberg D.R."/>
            <person name="Seaver E.C."/>
            <person name="Weisblat D.A."/>
            <person name="Putnam N.H."/>
            <person name="Rokhsar D.S."/>
        </authorList>
    </citation>
    <scope>NUCLEOTIDE SEQUENCE</scope>
    <source>
        <strain evidence="4 6">I ESC-2004</strain>
    </source>
</reference>
<dbReference type="AlphaFoldDB" id="R7U0E7"/>
<dbReference type="SUPFAM" id="SSF49785">
    <property type="entry name" value="Galactose-binding domain-like"/>
    <property type="match status" value="1"/>
</dbReference>
<dbReference type="Gene3D" id="2.60.120.260">
    <property type="entry name" value="Galactose-binding domain-like"/>
    <property type="match status" value="1"/>
</dbReference>
<dbReference type="OMA" id="KASTCNE"/>
<dbReference type="SMART" id="SM00231">
    <property type="entry name" value="FA58C"/>
    <property type="match status" value="1"/>
</dbReference>
<dbReference type="Proteomes" id="UP000014760">
    <property type="component" value="Unassembled WGS sequence"/>
</dbReference>
<dbReference type="PANTHER" id="PTHR24543">
    <property type="entry name" value="MULTICOPPER OXIDASE-RELATED"/>
    <property type="match status" value="1"/>
</dbReference>
<keyword evidence="2" id="KW-0732">Signal</keyword>